<evidence type="ECO:0000259" key="4">
    <source>
        <dbReference type="SMART" id="SM00852"/>
    </source>
</evidence>
<evidence type="ECO:0000313" key="5">
    <source>
        <dbReference type="EMBL" id="CAB4712936.1"/>
    </source>
</evidence>
<protein>
    <submittedName>
        <fullName evidence="7">Unannotated protein</fullName>
    </submittedName>
</protein>
<dbReference type="EMBL" id="CAEZXS010000232">
    <property type="protein sequence ID" value="CAB4712936.1"/>
    <property type="molecule type" value="Genomic_DNA"/>
</dbReference>
<dbReference type="Pfam" id="PF00994">
    <property type="entry name" value="MoCF_biosynth"/>
    <property type="match status" value="1"/>
</dbReference>
<evidence type="ECO:0000313" key="6">
    <source>
        <dbReference type="EMBL" id="CAB4794109.1"/>
    </source>
</evidence>
<proteinExistence type="predicted"/>
<dbReference type="PANTHER" id="PTHR43764:SF1">
    <property type="entry name" value="MOLYBDOPTERIN MOLYBDOTRANSFERASE"/>
    <property type="match status" value="1"/>
</dbReference>
<dbReference type="InterPro" id="IPR001453">
    <property type="entry name" value="MoaB/Mog_dom"/>
</dbReference>
<dbReference type="GO" id="GO:0006777">
    <property type="term" value="P:Mo-molybdopterin cofactor biosynthetic process"/>
    <property type="evidence" value="ECO:0007669"/>
    <property type="project" value="UniProtKB-KW"/>
</dbReference>
<dbReference type="PANTHER" id="PTHR43764">
    <property type="entry name" value="MOLYBDENUM COFACTOR BIOSYNTHESIS"/>
    <property type="match status" value="1"/>
</dbReference>
<feature type="domain" description="MoaB/Mog" evidence="4">
    <location>
        <begin position="10"/>
        <end position="152"/>
    </location>
</feature>
<reference evidence="7" key="1">
    <citation type="submission" date="2020-05" db="EMBL/GenBank/DDBJ databases">
        <authorList>
            <person name="Chiriac C."/>
            <person name="Salcher M."/>
            <person name="Ghai R."/>
            <person name="Kavagutti S V."/>
        </authorList>
    </citation>
    <scope>NUCLEOTIDE SEQUENCE</scope>
</reference>
<accession>A0A6J7LKW0</accession>
<organism evidence="7">
    <name type="scientific">freshwater metagenome</name>
    <dbReference type="NCBI Taxonomy" id="449393"/>
    <lineage>
        <taxon>unclassified sequences</taxon>
        <taxon>metagenomes</taxon>
        <taxon>ecological metagenomes</taxon>
    </lineage>
</organism>
<dbReference type="EMBL" id="CAFBOG010000002">
    <property type="protein sequence ID" value="CAB4968175.1"/>
    <property type="molecule type" value="Genomic_DNA"/>
</dbReference>
<evidence type="ECO:0000256" key="3">
    <source>
        <dbReference type="SAM" id="MobiDB-lite"/>
    </source>
</evidence>
<feature type="region of interest" description="Disordered" evidence="3">
    <location>
        <begin position="97"/>
        <end position="116"/>
    </location>
</feature>
<dbReference type="InterPro" id="IPR036425">
    <property type="entry name" value="MoaB/Mog-like_dom_sf"/>
</dbReference>
<dbReference type="Gene3D" id="3.40.980.10">
    <property type="entry name" value="MoaB/Mog-like domain"/>
    <property type="match status" value="1"/>
</dbReference>
<sequence length="170" mass="17754">MPQPTFLQAKVLTVSDSIAAGSREDLSGMALLNRLDVGGFEVIEHRVVPDNVGEISNALSYMAYGFNGLILTTGGSGFGPRDFTPEATQRILDRSAPGMAEAMRSVSPRGRMSRAQAGTRGPALILNLGSAPERALEMLEAVLDVIPEALELLGGGSAPTVDAVELTSAD</sequence>
<dbReference type="SUPFAM" id="SSF53218">
    <property type="entry name" value="Molybdenum cofactor biosynthesis proteins"/>
    <property type="match status" value="1"/>
</dbReference>
<name>A0A6J7LKW0_9ZZZZ</name>
<dbReference type="EMBL" id="CAFAAQ010000004">
    <property type="protein sequence ID" value="CAB4794109.1"/>
    <property type="molecule type" value="Genomic_DNA"/>
</dbReference>
<dbReference type="AlphaFoldDB" id="A0A6J7LKW0"/>
<dbReference type="EMBL" id="CAFBPW010000153">
    <property type="protein sequence ID" value="CAB5036586.1"/>
    <property type="molecule type" value="Genomic_DNA"/>
</dbReference>
<evidence type="ECO:0000313" key="8">
    <source>
        <dbReference type="EMBL" id="CAB5036586.1"/>
    </source>
</evidence>
<evidence type="ECO:0000256" key="2">
    <source>
        <dbReference type="ARBA" id="ARBA00023150"/>
    </source>
</evidence>
<gene>
    <name evidence="5" type="ORF">UFOPK2582_01519</name>
    <name evidence="6" type="ORF">UFOPK3046_00114</name>
    <name evidence="7" type="ORF">UFOPK3914_00053</name>
    <name evidence="8" type="ORF">UFOPK4173_01263</name>
</gene>
<dbReference type="CDD" id="cd00886">
    <property type="entry name" value="MogA_MoaB"/>
    <property type="match status" value="1"/>
</dbReference>
<keyword evidence="2" id="KW-0501">Molybdenum cofactor biosynthesis</keyword>
<comment type="pathway">
    <text evidence="1">Cofactor biosynthesis; molybdopterin biosynthesis.</text>
</comment>
<evidence type="ECO:0000256" key="1">
    <source>
        <dbReference type="ARBA" id="ARBA00005046"/>
    </source>
</evidence>
<evidence type="ECO:0000313" key="7">
    <source>
        <dbReference type="EMBL" id="CAB4968175.1"/>
    </source>
</evidence>
<dbReference type="SMART" id="SM00852">
    <property type="entry name" value="MoCF_biosynth"/>
    <property type="match status" value="1"/>
</dbReference>
<dbReference type="InterPro" id="IPR051920">
    <property type="entry name" value="MPT_Adenylyltrnsfr/MoaC-Rel"/>
</dbReference>